<dbReference type="GO" id="GO:0044732">
    <property type="term" value="C:mitotic spindle pole body"/>
    <property type="evidence" value="ECO:0007669"/>
    <property type="project" value="TreeGrafter"/>
</dbReference>
<dbReference type="Gene3D" id="1.20.120.1900">
    <property type="entry name" value="Gamma-tubulin complex, C-terminal domain"/>
    <property type="match status" value="1"/>
</dbReference>
<keyword evidence="14" id="KW-1185">Reference proteome</keyword>
<dbReference type="SUPFAM" id="SSF54928">
    <property type="entry name" value="RNA-binding domain, RBD"/>
    <property type="match status" value="1"/>
</dbReference>
<dbReference type="EMBL" id="CP086716">
    <property type="protein sequence ID" value="WOO81302.1"/>
    <property type="molecule type" value="Genomic_DNA"/>
</dbReference>
<dbReference type="FunFam" id="3.30.70.330:FF:000382">
    <property type="entry name" value="G-patch domain-containing protein"/>
    <property type="match status" value="1"/>
</dbReference>
<keyword evidence="3 10" id="KW-0963">Cytoplasm</keyword>
<dbReference type="InterPro" id="IPR035979">
    <property type="entry name" value="RBD_domain_sf"/>
</dbReference>
<gene>
    <name evidence="13" type="primary">alp4</name>
    <name evidence="13" type="ORF">LOC62_03G004830</name>
</gene>
<dbReference type="GO" id="GO:0000278">
    <property type="term" value="P:mitotic cell cycle"/>
    <property type="evidence" value="ECO:0007669"/>
    <property type="project" value="TreeGrafter"/>
</dbReference>
<dbReference type="GO" id="GO:0000922">
    <property type="term" value="C:spindle pole"/>
    <property type="evidence" value="ECO:0007669"/>
    <property type="project" value="InterPro"/>
</dbReference>
<feature type="compositionally biased region" description="Low complexity" evidence="11">
    <location>
        <begin position="242"/>
        <end position="251"/>
    </location>
</feature>
<feature type="region of interest" description="Disordered" evidence="11">
    <location>
        <begin position="199"/>
        <end position="273"/>
    </location>
</feature>
<comment type="similarity">
    <text evidence="2 10">Belongs to the TUBGCP family.</text>
</comment>
<keyword evidence="5 10" id="KW-0493">Microtubule</keyword>
<keyword evidence="6" id="KW-0694">RNA-binding</keyword>
<dbReference type="GO" id="GO:0003723">
    <property type="term" value="F:RNA binding"/>
    <property type="evidence" value="ECO:0007669"/>
    <property type="project" value="UniProtKB-KW"/>
</dbReference>
<evidence type="ECO:0000256" key="5">
    <source>
        <dbReference type="ARBA" id="ARBA00022701"/>
    </source>
</evidence>
<dbReference type="PROSITE" id="PS50174">
    <property type="entry name" value="G_PATCH"/>
    <property type="match status" value="1"/>
</dbReference>
<feature type="compositionally biased region" description="Basic and acidic residues" evidence="11">
    <location>
        <begin position="199"/>
        <end position="215"/>
    </location>
</feature>
<dbReference type="Pfam" id="PF17681">
    <property type="entry name" value="GCP_N_terminal"/>
    <property type="match status" value="1"/>
</dbReference>
<evidence type="ECO:0000313" key="14">
    <source>
        <dbReference type="Proteomes" id="UP000827549"/>
    </source>
</evidence>
<protein>
    <recommendedName>
        <fullName evidence="10">Spindle pole body component</fullName>
    </recommendedName>
</protein>
<dbReference type="InterPro" id="IPR042241">
    <property type="entry name" value="GCP_C_sf"/>
</dbReference>
<dbReference type="PANTHER" id="PTHR19302">
    <property type="entry name" value="GAMMA TUBULIN COMPLEX PROTEIN"/>
    <property type="match status" value="1"/>
</dbReference>
<evidence type="ECO:0000256" key="2">
    <source>
        <dbReference type="ARBA" id="ARBA00010337"/>
    </source>
</evidence>
<dbReference type="InterPro" id="IPR007259">
    <property type="entry name" value="GCP"/>
</dbReference>
<dbReference type="Proteomes" id="UP000827549">
    <property type="component" value="Chromosome 3"/>
</dbReference>
<dbReference type="GO" id="GO:0005874">
    <property type="term" value="C:microtubule"/>
    <property type="evidence" value="ECO:0007669"/>
    <property type="project" value="UniProtKB-KW"/>
</dbReference>
<keyword evidence="7" id="KW-0508">mRNA splicing</keyword>
<evidence type="ECO:0000256" key="1">
    <source>
        <dbReference type="ARBA" id="ARBA00004123"/>
    </source>
</evidence>
<comment type="subcellular location">
    <subcellularLocation>
        <location evidence="10">Cytoplasm</location>
        <location evidence="10">Cytoskeleton</location>
        <location evidence="10">Microtubule organizing center</location>
    </subcellularLocation>
    <subcellularLocation>
        <location evidence="1">Nucleus</location>
    </subcellularLocation>
</comment>
<dbReference type="GO" id="GO:0043015">
    <property type="term" value="F:gamma-tubulin binding"/>
    <property type="evidence" value="ECO:0007669"/>
    <property type="project" value="InterPro"/>
</dbReference>
<keyword evidence="8 10" id="KW-0206">Cytoskeleton</keyword>
<organism evidence="13 14">
    <name type="scientific">Vanrija pseudolonga</name>
    <dbReference type="NCBI Taxonomy" id="143232"/>
    <lineage>
        <taxon>Eukaryota</taxon>
        <taxon>Fungi</taxon>
        <taxon>Dikarya</taxon>
        <taxon>Basidiomycota</taxon>
        <taxon>Agaricomycotina</taxon>
        <taxon>Tremellomycetes</taxon>
        <taxon>Trichosporonales</taxon>
        <taxon>Trichosporonaceae</taxon>
        <taxon>Vanrija</taxon>
    </lineage>
</organism>
<dbReference type="AlphaFoldDB" id="A0AAF0Y8G7"/>
<reference evidence="13" key="1">
    <citation type="submission" date="2023-10" db="EMBL/GenBank/DDBJ databases">
        <authorList>
            <person name="Noh H."/>
        </authorList>
    </citation>
    <scope>NUCLEOTIDE SEQUENCE</scope>
    <source>
        <strain evidence="13">DUCC4014</strain>
    </source>
</reference>
<keyword evidence="4" id="KW-0507">mRNA processing</keyword>
<evidence type="ECO:0000256" key="8">
    <source>
        <dbReference type="ARBA" id="ARBA00023212"/>
    </source>
</evidence>
<dbReference type="GO" id="GO:0051321">
    <property type="term" value="P:meiotic cell cycle"/>
    <property type="evidence" value="ECO:0007669"/>
    <property type="project" value="TreeGrafter"/>
</dbReference>
<dbReference type="RefSeq" id="XP_062627334.1">
    <property type="nucleotide sequence ID" value="XM_062771350.1"/>
</dbReference>
<dbReference type="GO" id="GO:0005634">
    <property type="term" value="C:nucleus"/>
    <property type="evidence" value="ECO:0007669"/>
    <property type="project" value="UniProtKB-SubCell"/>
</dbReference>
<dbReference type="GO" id="GO:0051225">
    <property type="term" value="P:spindle assembly"/>
    <property type="evidence" value="ECO:0007669"/>
    <property type="project" value="TreeGrafter"/>
</dbReference>
<keyword evidence="9" id="KW-0539">Nucleus</keyword>
<dbReference type="GO" id="GO:0031122">
    <property type="term" value="P:cytoplasmic microtubule organization"/>
    <property type="evidence" value="ECO:0007669"/>
    <property type="project" value="TreeGrafter"/>
</dbReference>
<name>A0AAF0Y8G7_9TREE</name>
<evidence type="ECO:0000256" key="6">
    <source>
        <dbReference type="ARBA" id="ARBA00022884"/>
    </source>
</evidence>
<dbReference type="InterPro" id="IPR040457">
    <property type="entry name" value="GCP_C"/>
</dbReference>
<evidence type="ECO:0000259" key="12">
    <source>
        <dbReference type="PROSITE" id="PS50174"/>
    </source>
</evidence>
<evidence type="ECO:0000256" key="7">
    <source>
        <dbReference type="ARBA" id="ARBA00023187"/>
    </source>
</evidence>
<dbReference type="InterPro" id="IPR012677">
    <property type="entry name" value="Nucleotide-bd_a/b_plait_sf"/>
</dbReference>
<evidence type="ECO:0000256" key="10">
    <source>
        <dbReference type="RuleBase" id="RU363050"/>
    </source>
</evidence>
<dbReference type="GO" id="GO:0006397">
    <property type="term" value="P:mRNA processing"/>
    <property type="evidence" value="ECO:0007669"/>
    <property type="project" value="UniProtKB-KW"/>
</dbReference>
<dbReference type="GeneID" id="87808063"/>
<evidence type="ECO:0000256" key="11">
    <source>
        <dbReference type="SAM" id="MobiDB-lite"/>
    </source>
</evidence>
<dbReference type="PANTHER" id="PTHR19302:SF13">
    <property type="entry name" value="GAMMA-TUBULIN COMPLEX COMPONENT 2"/>
    <property type="match status" value="1"/>
</dbReference>
<dbReference type="GO" id="GO:0000930">
    <property type="term" value="C:gamma-tubulin complex"/>
    <property type="evidence" value="ECO:0007669"/>
    <property type="project" value="UniProtKB-ARBA"/>
</dbReference>
<sequence>MMKRWGHKEGQGIGARGDGIVHALSAEHVAVGNDPNKPLSKRALAKQRAAKANAKNRKWVQAATSRGRIINANEDERLRQERERLGESSRIVCLTGLVAGPDDVDEELSDEIGEECSNHGIVERVVLHMVEPPPEDPADCLRVFVVFSGMAGAWRATKELDDRFFGGRKIVAGTLASVRRVPREDIFEELDLSGEALVRERERERDPQPVFERRVPRPSSEQQRERPTSHTSVRRVVETAPSSSRANSSLSTRREREYGHGHAHARSRDSRDGKVVERNVDIEVVVRNDVAAPDTPQPAAERKLLEGVPLDVQEAWICEDMLFVLQGVEGSLIRYADDYDPLDADQRLRGARWRIDPSLDPSLLSLINRLLPLATFFTSVEASIELRNGAEFGMVSHALGSGIRGMLKEYRVLTAQLESLFLTSATFTLQTLYFHLHPTLHTMSLLSSLCLALEADETAPGDASDLSDDDDDELGGKAEELGLGGAGLKGLMKNIRAQKGLSASGPVVGGEVLGIICEREATMSGDPTATTLHSQLLVHASQPYCRMLLRWIQTGYLSDPFEEFMVKESGYINKGVLESDYTDEYWDRRYTLRDGSSLAAVKGPSLTSAVPPPRAGTNRLPGGACILSFLQPWKHKILLAGKYLNVMRECGIEVKKPGEVDTDGDKDVVMNETKFYKRIEDAYIYANQSLLRLLVEEQELIPHLRSLKHFFFADQSDFLTNFLDLASADLTRKPAKSVSIQKLQSLLDLAVRNPASSSSNDPYKDNLKVTMASQNLYDWLLKIVSHHGSMNEGGDIDFGMDFAPDATPKKDGDTLVGIDALAFDYTVKFPLSLVISRKAITRYQLIFRFLVHLHHLESALSAMWLEHKAPMWRDSTGNADMDQWKARVFALRARMLGFVRQILAYATGEVLETNWRALEAKLANVGTVDQLMRDHVDFLDTCLKQCMLTNSKLLSVYSKLMKTMSAFVSYQDSFNKVLQRFRADPLTESDAAKAAHRWNVINKFEINYNHHSNLHLDAVTYNAGSENVVLLALVTRLHQTTLRS</sequence>
<dbReference type="InterPro" id="IPR000467">
    <property type="entry name" value="G_patch_dom"/>
</dbReference>
<dbReference type="GO" id="GO:0007020">
    <property type="term" value="P:microtubule nucleation"/>
    <property type="evidence" value="ECO:0007669"/>
    <property type="project" value="InterPro"/>
</dbReference>
<dbReference type="Pfam" id="PF04130">
    <property type="entry name" value="GCP_C_terminal"/>
    <property type="match status" value="1"/>
</dbReference>
<evidence type="ECO:0000256" key="4">
    <source>
        <dbReference type="ARBA" id="ARBA00022664"/>
    </source>
</evidence>
<dbReference type="InterPro" id="IPR041470">
    <property type="entry name" value="GCP_N"/>
</dbReference>
<dbReference type="CDD" id="cd12374">
    <property type="entry name" value="RRM_UHM_SPF45_PUF60"/>
    <property type="match status" value="1"/>
</dbReference>
<feature type="compositionally biased region" description="Basic and acidic residues" evidence="11">
    <location>
        <begin position="252"/>
        <end position="273"/>
    </location>
</feature>
<dbReference type="FunFam" id="1.20.120.1900:FF:000011">
    <property type="entry name" value="Spindle pole body component"/>
    <property type="match status" value="1"/>
</dbReference>
<evidence type="ECO:0000313" key="13">
    <source>
        <dbReference type="EMBL" id="WOO81302.1"/>
    </source>
</evidence>
<accession>A0AAF0Y8G7</accession>
<dbReference type="GO" id="GO:0008380">
    <property type="term" value="P:RNA splicing"/>
    <property type="evidence" value="ECO:0007669"/>
    <property type="project" value="UniProtKB-KW"/>
</dbReference>
<feature type="domain" description="G-patch" evidence="12">
    <location>
        <begin position="1"/>
        <end position="27"/>
    </location>
</feature>
<evidence type="ECO:0000256" key="9">
    <source>
        <dbReference type="ARBA" id="ARBA00023242"/>
    </source>
</evidence>
<dbReference type="Gene3D" id="3.30.70.330">
    <property type="match status" value="1"/>
</dbReference>
<dbReference type="GO" id="GO:0051011">
    <property type="term" value="F:microtubule minus-end binding"/>
    <property type="evidence" value="ECO:0007669"/>
    <property type="project" value="TreeGrafter"/>
</dbReference>
<proteinExistence type="inferred from homology"/>
<evidence type="ECO:0000256" key="3">
    <source>
        <dbReference type="ARBA" id="ARBA00022490"/>
    </source>
</evidence>